<dbReference type="RefSeq" id="XP_024580842.1">
    <property type="nucleotide sequence ID" value="XM_024730578.1"/>
</dbReference>
<evidence type="ECO:0000313" key="1">
    <source>
        <dbReference type="EMBL" id="CEG44473.1"/>
    </source>
</evidence>
<protein>
    <submittedName>
        <fullName evidence="1">Uncharacterized protein</fullName>
    </submittedName>
</protein>
<proteinExistence type="predicted"/>
<dbReference type="AlphaFoldDB" id="A0A0P1ATH3"/>
<name>A0A0P1ATH3_PLAHL</name>
<accession>A0A0P1ATH3</accession>
<keyword evidence="2" id="KW-1185">Reference proteome</keyword>
<sequence>MTLADQRLYFSFNTALTAASNQGKRTMKSYGRAEPPSGIGHLLSTWVQDNKLAYEMVPGDGEAGGLGPDSGYVDIHMLRISYASTKTKPCVDGSTTTFHRARLIEIAFVKHLVSLLER</sequence>
<evidence type="ECO:0000313" key="2">
    <source>
        <dbReference type="Proteomes" id="UP000054928"/>
    </source>
</evidence>
<organism evidence="1 2">
    <name type="scientific">Plasmopara halstedii</name>
    <name type="common">Downy mildew of sunflower</name>
    <dbReference type="NCBI Taxonomy" id="4781"/>
    <lineage>
        <taxon>Eukaryota</taxon>
        <taxon>Sar</taxon>
        <taxon>Stramenopiles</taxon>
        <taxon>Oomycota</taxon>
        <taxon>Peronosporomycetes</taxon>
        <taxon>Peronosporales</taxon>
        <taxon>Peronosporaceae</taxon>
        <taxon>Plasmopara</taxon>
    </lineage>
</organism>
<dbReference type="EMBL" id="CCYD01001204">
    <property type="protein sequence ID" value="CEG44473.1"/>
    <property type="molecule type" value="Genomic_DNA"/>
</dbReference>
<reference evidence="2" key="1">
    <citation type="submission" date="2014-09" db="EMBL/GenBank/DDBJ databases">
        <authorList>
            <person name="Sharma Rahul"/>
            <person name="Thines Marco"/>
        </authorList>
    </citation>
    <scope>NUCLEOTIDE SEQUENCE [LARGE SCALE GENOMIC DNA]</scope>
</reference>
<dbReference type="Proteomes" id="UP000054928">
    <property type="component" value="Unassembled WGS sequence"/>
</dbReference>
<dbReference type="GeneID" id="36395891"/>